<evidence type="ECO:0008006" key="4">
    <source>
        <dbReference type="Google" id="ProtNLM"/>
    </source>
</evidence>
<reference evidence="3" key="1">
    <citation type="journal article" date="2013" name="Nature">
        <title>Pan genome of the phytoplankton Emiliania underpins its global distribution.</title>
        <authorList>
            <person name="Read B.A."/>
            <person name="Kegel J."/>
            <person name="Klute M.J."/>
            <person name="Kuo A."/>
            <person name="Lefebvre S.C."/>
            <person name="Maumus F."/>
            <person name="Mayer C."/>
            <person name="Miller J."/>
            <person name="Monier A."/>
            <person name="Salamov A."/>
            <person name="Young J."/>
            <person name="Aguilar M."/>
            <person name="Claverie J.M."/>
            <person name="Frickenhaus S."/>
            <person name="Gonzalez K."/>
            <person name="Herman E.K."/>
            <person name="Lin Y.C."/>
            <person name="Napier J."/>
            <person name="Ogata H."/>
            <person name="Sarno A.F."/>
            <person name="Shmutz J."/>
            <person name="Schroeder D."/>
            <person name="de Vargas C."/>
            <person name="Verret F."/>
            <person name="von Dassow P."/>
            <person name="Valentin K."/>
            <person name="Van de Peer Y."/>
            <person name="Wheeler G."/>
            <person name="Dacks J.B."/>
            <person name="Delwiche C.F."/>
            <person name="Dyhrman S.T."/>
            <person name="Glockner G."/>
            <person name="John U."/>
            <person name="Richards T."/>
            <person name="Worden A.Z."/>
            <person name="Zhang X."/>
            <person name="Grigoriev I.V."/>
            <person name="Allen A.E."/>
            <person name="Bidle K."/>
            <person name="Borodovsky M."/>
            <person name="Bowler C."/>
            <person name="Brownlee C."/>
            <person name="Cock J.M."/>
            <person name="Elias M."/>
            <person name="Gladyshev V.N."/>
            <person name="Groth M."/>
            <person name="Guda C."/>
            <person name="Hadaegh A."/>
            <person name="Iglesias-Rodriguez M.D."/>
            <person name="Jenkins J."/>
            <person name="Jones B.M."/>
            <person name="Lawson T."/>
            <person name="Leese F."/>
            <person name="Lindquist E."/>
            <person name="Lobanov A."/>
            <person name="Lomsadze A."/>
            <person name="Malik S.B."/>
            <person name="Marsh M.E."/>
            <person name="Mackinder L."/>
            <person name="Mock T."/>
            <person name="Mueller-Roeber B."/>
            <person name="Pagarete A."/>
            <person name="Parker M."/>
            <person name="Probert I."/>
            <person name="Quesneville H."/>
            <person name="Raines C."/>
            <person name="Rensing S.A."/>
            <person name="Riano-Pachon D.M."/>
            <person name="Richier S."/>
            <person name="Rokitta S."/>
            <person name="Shiraiwa Y."/>
            <person name="Soanes D.M."/>
            <person name="van der Giezen M."/>
            <person name="Wahlund T.M."/>
            <person name="Williams B."/>
            <person name="Wilson W."/>
            <person name="Wolfe G."/>
            <person name="Wurch L.L."/>
        </authorList>
    </citation>
    <scope>NUCLEOTIDE SEQUENCE</scope>
</reference>
<protein>
    <recommendedName>
        <fullName evidence="4">Adaptor protein ClpS core domain-containing protein</fullName>
    </recommendedName>
</protein>
<dbReference type="EnsemblProtists" id="EOD35198">
    <property type="protein sequence ID" value="EOD35198"/>
    <property type="gene ID" value="EMIHUDRAFT_227754"/>
</dbReference>
<dbReference type="PaxDb" id="2903-EOD35198"/>
<dbReference type="Proteomes" id="UP000013827">
    <property type="component" value="Unassembled WGS sequence"/>
</dbReference>
<name>A0A0D3KHG3_EMIH1</name>
<evidence type="ECO:0000313" key="2">
    <source>
        <dbReference type="EnsemblProtists" id="EOD35198"/>
    </source>
</evidence>
<keyword evidence="1" id="KW-0732">Signal</keyword>
<organism evidence="2 3">
    <name type="scientific">Emiliania huxleyi (strain CCMP1516)</name>
    <dbReference type="NCBI Taxonomy" id="280463"/>
    <lineage>
        <taxon>Eukaryota</taxon>
        <taxon>Haptista</taxon>
        <taxon>Haptophyta</taxon>
        <taxon>Prymnesiophyceae</taxon>
        <taxon>Isochrysidales</taxon>
        <taxon>Noelaerhabdaceae</taxon>
        <taxon>Emiliania</taxon>
    </lineage>
</organism>
<keyword evidence="3" id="KW-1185">Reference proteome</keyword>
<feature type="signal peptide" evidence="1">
    <location>
        <begin position="1"/>
        <end position="16"/>
    </location>
</feature>
<evidence type="ECO:0000256" key="1">
    <source>
        <dbReference type="SAM" id="SignalP"/>
    </source>
</evidence>
<dbReference type="GeneID" id="17280469"/>
<reference evidence="2" key="2">
    <citation type="submission" date="2024-10" db="UniProtKB">
        <authorList>
            <consortium name="EnsemblProtists"/>
        </authorList>
    </citation>
    <scope>IDENTIFICATION</scope>
</reference>
<accession>A0A0D3KHG3</accession>
<feature type="chain" id="PRO_5044229146" description="Adaptor protein ClpS core domain-containing protein" evidence="1">
    <location>
        <begin position="17"/>
        <end position="148"/>
    </location>
</feature>
<dbReference type="KEGG" id="ehx:EMIHUDRAFT_227754"/>
<proteinExistence type="predicted"/>
<sequence>MRAALSLLLVSTTVDAFSVSGLGVVRPARAATPAMQTIAPERESTIPDSLPSSWTVPDTFSLADLKRPSNDEPPMYRLTLFRSGDAVHMANALLDVIPLEKEKAVEVADTAARVGLSLVGVWEQGLCETYSEELRRGYNIACDVSKAE</sequence>
<dbReference type="HOGENOM" id="CLU_1762231_0_0_1"/>
<dbReference type="RefSeq" id="XP_005787627.1">
    <property type="nucleotide sequence ID" value="XM_005787570.1"/>
</dbReference>
<evidence type="ECO:0000313" key="3">
    <source>
        <dbReference type="Proteomes" id="UP000013827"/>
    </source>
</evidence>
<dbReference type="AlphaFoldDB" id="A0A0D3KHG3"/>